<dbReference type="AlphaFoldDB" id="A0A2S0NH17"/>
<sequence length="329" mass="34235">MKICIFGAGAVGGNAAARLIAAGDSEVSIVARGAHLAAIRDKGITLHSEGQTLGGKPFAATDDPATLPPQDLVVVTLKAHSLPAIAAPLKALLAPGAAALFFTNGVPWWWNHGIDEEGGSLPLLDPEGKLWRELGPESVLGGVVYSANAVTEPGLITHSAGNRWIIGEPTGDASPRADAAADVFRKAGLNGEVSTDIRKAMWEKLVLNIAANPLCALTRLPLGRWHEVPAIADLGVTLIRELLEVAKSLGWDLTHTVDPAASVPAKPGRPGGRPSMLQDAEAGRPMEVEAIVGQLQAFGRENGVATPAIDVVLPLLRALDASSREAMKI</sequence>
<accession>A0A2S0NH17</accession>
<feature type="domain" description="Ketopantoate reductase N-terminal" evidence="7">
    <location>
        <begin position="3"/>
        <end position="168"/>
    </location>
</feature>
<dbReference type="PANTHER" id="PTHR21708:SF45">
    <property type="entry name" value="2-DEHYDROPANTOATE 2-REDUCTASE"/>
    <property type="match status" value="1"/>
</dbReference>
<reference evidence="9 10" key="1">
    <citation type="submission" date="2018-03" db="EMBL/GenBank/DDBJ databases">
        <title>Genome sequencing of Phreatobacter sp.</title>
        <authorList>
            <person name="Kim S.-J."/>
            <person name="Heo J."/>
            <person name="Kwon S.-W."/>
        </authorList>
    </citation>
    <scope>NUCLEOTIDE SEQUENCE [LARGE SCALE GENOMIC DNA]</scope>
    <source>
        <strain evidence="9 10">S-12</strain>
    </source>
</reference>
<organism evidence="9 10">
    <name type="scientific">Phreatobacter cathodiphilus</name>
    <dbReference type="NCBI Taxonomy" id="1868589"/>
    <lineage>
        <taxon>Bacteria</taxon>
        <taxon>Pseudomonadati</taxon>
        <taxon>Pseudomonadota</taxon>
        <taxon>Alphaproteobacteria</taxon>
        <taxon>Hyphomicrobiales</taxon>
        <taxon>Phreatobacteraceae</taxon>
        <taxon>Phreatobacter</taxon>
    </lineage>
</organism>
<evidence type="ECO:0000259" key="8">
    <source>
        <dbReference type="Pfam" id="PF08546"/>
    </source>
</evidence>
<dbReference type="Proteomes" id="UP000237889">
    <property type="component" value="Chromosome"/>
</dbReference>
<dbReference type="Pfam" id="PF08546">
    <property type="entry name" value="ApbA_C"/>
    <property type="match status" value="1"/>
</dbReference>
<gene>
    <name evidence="9" type="ORF">C6569_21025</name>
</gene>
<evidence type="ECO:0000256" key="4">
    <source>
        <dbReference type="ARBA" id="ARBA00022655"/>
    </source>
</evidence>
<keyword evidence="10" id="KW-1185">Reference proteome</keyword>
<dbReference type="EMBL" id="CP027668">
    <property type="protein sequence ID" value="AVO47326.1"/>
    <property type="molecule type" value="Genomic_DNA"/>
</dbReference>
<dbReference type="GO" id="GO:0008677">
    <property type="term" value="F:2-dehydropantoate 2-reductase activity"/>
    <property type="evidence" value="ECO:0007669"/>
    <property type="project" value="UniProtKB-EC"/>
</dbReference>
<dbReference type="SUPFAM" id="SSF48179">
    <property type="entry name" value="6-phosphogluconate dehydrogenase C-terminal domain-like"/>
    <property type="match status" value="1"/>
</dbReference>
<dbReference type="GO" id="GO:0015940">
    <property type="term" value="P:pantothenate biosynthetic process"/>
    <property type="evidence" value="ECO:0007669"/>
    <property type="project" value="UniProtKB-UniPathway"/>
</dbReference>
<evidence type="ECO:0000313" key="9">
    <source>
        <dbReference type="EMBL" id="AVO47326.1"/>
    </source>
</evidence>
<dbReference type="OrthoDB" id="9796561at2"/>
<name>A0A2S0NH17_9HYPH</name>
<evidence type="ECO:0000256" key="1">
    <source>
        <dbReference type="ARBA" id="ARBA00004994"/>
    </source>
</evidence>
<dbReference type="InterPro" id="IPR013328">
    <property type="entry name" value="6PGD_dom2"/>
</dbReference>
<evidence type="ECO:0000256" key="2">
    <source>
        <dbReference type="ARBA" id="ARBA00013014"/>
    </source>
</evidence>
<protein>
    <recommendedName>
        <fullName evidence="3">2-dehydropantoate 2-reductase</fullName>
        <ecNumber evidence="2">1.1.1.169</ecNumber>
    </recommendedName>
    <alternativeName>
        <fullName evidence="5">Ketopantoate reductase</fullName>
    </alternativeName>
</protein>
<dbReference type="InterPro" id="IPR036291">
    <property type="entry name" value="NAD(P)-bd_dom_sf"/>
</dbReference>
<dbReference type="InterPro" id="IPR013332">
    <property type="entry name" value="KPR_N"/>
</dbReference>
<dbReference type="KEGG" id="phr:C6569_21025"/>
<dbReference type="RefSeq" id="WP_106750696.1">
    <property type="nucleotide sequence ID" value="NZ_CP027668.1"/>
</dbReference>
<dbReference type="InterPro" id="IPR051402">
    <property type="entry name" value="KPR-Related"/>
</dbReference>
<comment type="pathway">
    <text evidence="1">Cofactor biosynthesis; (R)-pantothenate biosynthesis; (R)-pantoate from 3-methyl-2-oxobutanoate: step 2/2.</text>
</comment>
<dbReference type="InterPro" id="IPR013752">
    <property type="entry name" value="KPA_reductase"/>
</dbReference>
<dbReference type="Pfam" id="PF02558">
    <property type="entry name" value="ApbA"/>
    <property type="match status" value="1"/>
</dbReference>
<dbReference type="Gene3D" id="1.10.1040.10">
    <property type="entry name" value="N-(1-d-carboxylethyl)-l-norvaline Dehydrogenase, domain 2"/>
    <property type="match status" value="1"/>
</dbReference>
<evidence type="ECO:0000256" key="6">
    <source>
        <dbReference type="ARBA" id="ARBA00048793"/>
    </source>
</evidence>
<dbReference type="UniPathway" id="UPA00028">
    <property type="reaction ID" value="UER00004"/>
</dbReference>
<dbReference type="InterPro" id="IPR008927">
    <property type="entry name" value="6-PGluconate_DH-like_C_sf"/>
</dbReference>
<dbReference type="FunFam" id="1.10.1040.10:FF:000017">
    <property type="entry name" value="2-dehydropantoate 2-reductase"/>
    <property type="match status" value="1"/>
</dbReference>
<keyword evidence="4" id="KW-0566">Pantothenate biosynthesis</keyword>
<dbReference type="NCBIfam" id="NF005089">
    <property type="entry name" value="PRK06522.1-4"/>
    <property type="match status" value="1"/>
</dbReference>
<dbReference type="Gene3D" id="3.40.50.720">
    <property type="entry name" value="NAD(P)-binding Rossmann-like Domain"/>
    <property type="match status" value="1"/>
</dbReference>
<feature type="domain" description="Ketopantoate reductase C-terminal" evidence="8">
    <location>
        <begin position="196"/>
        <end position="319"/>
    </location>
</feature>
<dbReference type="EC" id="1.1.1.169" evidence="2"/>
<comment type="catalytic activity">
    <reaction evidence="6">
        <text>(R)-pantoate + NADP(+) = 2-dehydropantoate + NADPH + H(+)</text>
        <dbReference type="Rhea" id="RHEA:16233"/>
        <dbReference type="ChEBI" id="CHEBI:11561"/>
        <dbReference type="ChEBI" id="CHEBI:15378"/>
        <dbReference type="ChEBI" id="CHEBI:15980"/>
        <dbReference type="ChEBI" id="CHEBI:57783"/>
        <dbReference type="ChEBI" id="CHEBI:58349"/>
        <dbReference type="EC" id="1.1.1.169"/>
    </reaction>
</comment>
<proteinExistence type="predicted"/>
<evidence type="ECO:0000313" key="10">
    <source>
        <dbReference type="Proteomes" id="UP000237889"/>
    </source>
</evidence>
<dbReference type="PANTHER" id="PTHR21708">
    <property type="entry name" value="PROBABLE 2-DEHYDROPANTOATE 2-REDUCTASE"/>
    <property type="match status" value="1"/>
</dbReference>
<dbReference type="SUPFAM" id="SSF51735">
    <property type="entry name" value="NAD(P)-binding Rossmann-fold domains"/>
    <property type="match status" value="1"/>
</dbReference>
<evidence type="ECO:0000256" key="3">
    <source>
        <dbReference type="ARBA" id="ARBA00019465"/>
    </source>
</evidence>
<dbReference type="GO" id="GO:0005737">
    <property type="term" value="C:cytoplasm"/>
    <property type="evidence" value="ECO:0007669"/>
    <property type="project" value="TreeGrafter"/>
</dbReference>
<evidence type="ECO:0000256" key="5">
    <source>
        <dbReference type="ARBA" id="ARBA00032024"/>
    </source>
</evidence>
<evidence type="ECO:0000259" key="7">
    <source>
        <dbReference type="Pfam" id="PF02558"/>
    </source>
</evidence>